<evidence type="ECO:0000256" key="2">
    <source>
        <dbReference type="ARBA" id="ARBA00022801"/>
    </source>
</evidence>
<dbReference type="SUPFAM" id="SSF102462">
    <property type="entry name" value="Peptidyl-tRNA hydrolase II"/>
    <property type="match status" value="1"/>
</dbReference>
<sequence length="419" mass="48572">MASADIFYKQDALNLLKHRTIYFFGDSNMRALYKDLVWLLEYGSLIPADCLRRKNEVNFAQDSRLSNGACTNSLSYVEERSYTRNNICLKFQFITRVFQKRFRAAAAEIITYPGLIVMNSCLWDISRYGPSAVAEFKANFTEMLEFVQMNLPNMKMVWLTTLPPSPNCRGGFINAEVRLLQSMLPFNVVQANEFVVKTLKNFNIDVIDLHYYMRFLIDYRVNDGIHWSPQAVRFISNLFLTHLTVSDGLNLPGRVLIGGRYALYDRLGAPMQNGTRRNVPVRNGVRKAPRRNRNRRRNRNNCRFRQCVAVPTAVPMEERYEFPDPRDEYRLILAVRNDLKMQKGKVAAQCGHASVAAYAKALQNKPKTLKRWLRYGGTKITVRIESEEELLELDKIAKGMDVLSSICEDRIRRRIIRVR</sequence>
<dbReference type="InterPro" id="IPR002833">
    <property type="entry name" value="PTH2"/>
</dbReference>
<dbReference type="Gene3D" id="3.40.50.1110">
    <property type="entry name" value="SGNH hydrolase"/>
    <property type="match status" value="1"/>
</dbReference>
<dbReference type="PANTHER" id="PTHR14469">
    <property type="entry name" value="SARCOMA ANTIGEN NY-SAR-23"/>
    <property type="match status" value="1"/>
</dbReference>
<dbReference type="SUPFAM" id="SSF52266">
    <property type="entry name" value="SGNH hydrolase"/>
    <property type="match status" value="1"/>
</dbReference>
<dbReference type="Pfam" id="PF00657">
    <property type="entry name" value="Lipase_GDSL"/>
    <property type="match status" value="1"/>
</dbReference>
<dbReference type="EC" id="3.1.1.29" evidence="1"/>
<comment type="similarity">
    <text evidence="3">Belongs to the PC-esterase family.</text>
</comment>
<dbReference type="Proteomes" id="UP001458880">
    <property type="component" value="Unassembled WGS sequence"/>
</dbReference>
<comment type="catalytic activity">
    <reaction evidence="5">
        <text>an N-acyl-L-alpha-aminoacyl-tRNA + H2O = an N-acyl-L-amino acid + a tRNA + H(+)</text>
        <dbReference type="Rhea" id="RHEA:54448"/>
        <dbReference type="Rhea" id="RHEA-COMP:10123"/>
        <dbReference type="Rhea" id="RHEA-COMP:13883"/>
        <dbReference type="ChEBI" id="CHEBI:15377"/>
        <dbReference type="ChEBI" id="CHEBI:15378"/>
        <dbReference type="ChEBI" id="CHEBI:59874"/>
        <dbReference type="ChEBI" id="CHEBI:78442"/>
        <dbReference type="ChEBI" id="CHEBI:138191"/>
        <dbReference type="EC" id="3.1.1.29"/>
    </reaction>
</comment>
<dbReference type="Pfam" id="PF01981">
    <property type="entry name" value="PTH2"/>
    <property type="match status" value="1"/>
</dbReference>
<keyword evidence="2 6" id="KW-0378">Hydrolase</keyword>
<gene>
    <name evidence="6" type="ORF">QE152_g1501</name>
</gene>
<dbReference type="GO" id="GO:0004045">
    <property type="term" value="F:peptidyl-tRNA hydrolase activity"/>
    <property type="evidence" value="ECO:0007669"/>
    <property type="project" value="UniProtKB-EC"/>
</dbReference>
<evidence type="ECO:0000313" key="6">
    <source>
        <dbReference type="EMBL" id="KAK9754121.1"/>
    </source>
</evidence>
<evidence type="ECO:0000256" key="5">
    <source>
        <dbReference type="ARBA" id="ARBA00048707"/>
    </source>
</evidence>
<evidence type="ECO:0000256" key="4">
    <source>
        <dbReference type="ARBA" id="ARBA00038050"/>
    </source>
</evidence>
<evidence type="ECO:0000313" key="7">
    <source>
        <dbReference type="Proteomes" id="UP001458880"/>
    </source>
</evidence>
<keyword evidence="7" id="KW-1185">Reference proteome</keyword>
<protein>
    <recommendedName>
        <fullName evidence="1">peptidyl-tRNA hydrolase</fullName>
        <ecNumber evidence="1">3.1.1.29</ecNumber>
    </recommendedName>
</protein>
<dbReference type="FunFam" id="3.40.1490.10:FF:000002">
    <property type="entry name" value="Peptidyl-tRNA hydrolase 2, mitochondrial"/>
    <property type="match status" value="1"/>
</dbReference>
<organism evidence="6 7">
    <name type="scientific">Popillia japonica</name>
    <name type="common">Japanese beetle</name>
    <dbReference type="NCBI Taxonomy" id="7064"/>
    <lineage>
        <taxon>Eukaryota</taxon>
        <taxon>Metazoa</taxon>
        <taxon>Ecdysozoa</taxon>
        <taxon>Arthropoda</taxon>
        <taxon>Hexapoda</taxon>
        <taxon>Insecta</taxon>
        <taxon>Pterygota</taxon>
        <taxon>Neoptera</taxon>
        <taxon>Endopterygota</taxon>
        <taxon>Coleoptera</taxon>
        <taxon>Polyphaga</taxon>
        <taxon>Scarabaeiformia</taxon>
        <taxon>Scarabaeidae</taxon>
        <taxon>Rutelinae</taxon>
        <taxon>Popillia</taxon>
    </lineage>
</organism>
<accession>A0AAW1N6R1</accession>
<name>A0AAW1N6R1_POPJA</name>
<proteinExistence type="inferred from homology"/>
<evidence type="ECO:0000256" key="1">
    <source>
        <dbReference type="ARBA" id="ARBA00013260"/>
    </source>
</evidence>
<evidence type="ECO:0000256" key="3">
    <source>
        <dbReference type="ARBA" id="ARBA00037957"/>
    </source>
</evidence>
<comment type="similarity">
    <text evidence="4">Belongs to the PTH2 family.</text>
</comment>
<dbReference type="PANTHER" id="PTHR14469:SF0">
    <property type="entry name" value="FAMILY WITH SEQUENCE SIMILARITY 113"/>
    <property type="match status" value="1"/>
</dbReference>
<dbReference type="Gene3D" id="3.40.1490.10">
    <property type="entry name" value="Bit1"/>
    <property type="match status" value="1"/>
</dbReference>
<dbReference type="InterPro" id="IPR036514">
    <property type="entry name" value="SGNH_hydro_sf"/>
</dbReference>
<dbReference type="InterPro" id="IPR023476">
    <property type="entry name" value="Pep_tRNA_hydro_II_dom_sf"/>
</dbReference>
<comment type="caution">
    <text evidence="6">The sequence shown here is derived from an EMBL/GenBank/DDBJ whole genome shotgun (WGS) entry which is preliminary data.</text>
</comment>
<dbReference type="AlphaFoldDB" id="A0AAW1N6R1"/>
<dbReference type="EMBL" id="JASPKY010000009">
    <property type="protein sequence ID" value="KAK9754121.1"/>
    <property type="molecule type" value="Genomic_DNA"/>
</dbReference>
<reference evidence="6 7" key="1">
    <citation type="journal article" date="2024" name="BMC Genomics">
        <title>De novo assembly and annotation of Popillia japonica's genome with initial clues to its potential as an invasive pest.</title>
        <authorList>
            <person name="Cucini C."/>
            <person name="Boschi S."/>
            <person name="Funari R."/>
            <person name="Cardaioli E."/>
            <person name="Iannotti N."/>
            <person name="Marturano G."/>
            <person name="Paoli F."/>
            <person name="Bruttini M."/>
            <person name="Carapelli A."/>
            <person name="Frati F."/>
            <person name="Nardi F."/>
        </authorList>
    </citation>
    <scope>NUCLEOTIDE SEQUENCE [LARGE SCALE GENOMIC DNA]</scope>
    <source>
        <strain evidence="6">DMR45628</strain>
    </source>
</reference>
<dbReference type="InterPro" id="IPR001087">
    <property type="entry name" value="GDSL"/>
</dbReference>